<dbReference type="AlphaFoldDB" id="A0A369KFT5"/>
<gene>
    <name evidence="2" type="ORF">HAT2_00328</name>
</gene>
<protein>
    <submittedName>
        <fullName evidence="2">Uncharacterized protein</fullName>
    </submittedName>
</protein>
<sequence length="54" mass="6164">MRNRSFSPRRRKPRLTEMEGTKNQPKGLSFRVVVSAVPSDLSPLVFVGKISRCF</sequence>
<dbReference type="Proteomes" id="UP000253816">
    <property type="component" value="Unassembled WGS sequence"/>
</dbReference>
<evidence type="ECO:0000256" key="1">
    <source>
        <dbReference type="SAM" id="MobiDB-lite"/>
    </source>
</evidence>
<feature type="region of interest" description="Disordered" evidence="1">
    <location>
        <begin position="1"/>
        <end position="23"/>
    </location>
</feature>
<accession>A0A369KFT5</accession>
<dbReference type="EMBL" id="QQBG01000011">
    <property type="protein sequence ID" value="RDB31565.1"/>
    <property type="molecule type" value="Genomic_DNA"/>
</dbReference>
<organism evidence="2 3">
    <name type="scientific">Candidatus Similichlamydia laticola</name>
    <dbReference type="NCBI Taxonomy" id="2170265"/>
    <lineage>
        <taxon>Bacteria</taxon>
        <taxon>Pseudomonadati</taxon>
        <taxon>Chlamydiota</taxon>
        <taxon>Chlamydiia</taxon>
        <taxon>Parachlamydiales</taxon>
        <taxon>Candidatus Parilichlamydiaceae</taxon>
        <taxon>Candidatus Similichlamydia</taxon>
    </lineage>
</organism>
<reference evidence="2 3" key="1">
    <citation type="submission" date="2018-07" db="EMBL/GenBank/DDBJ databases">
        <title>Comparative genomics of the Candidatus Parilichlamydiaceae reveals evidence of convergent evolution and genome reduction in the phylum Chlamydiae.</title>
        <authorList>
            <person name="Taylor-Brown A."/>
            <person name="Polkinghorne A."/>
        </authorList>
    </citation>
    <scope>NUCLEOTIDE SEQUENCE [LARGE SCALE GENOMIC DNA]</scope>
    <source>
        <strain evidence="2 3">Hat2</strain>
    </source>
</reference>
<proteinExistence type="predicted"/>
<comment type="caution">
    <text evidence="2">The sequence shown here is derived from an EMBL/GenBank/DDBJ whole genome shotgun (WGS) entry which is preliminary data.</text>
</comment>
<evidence type="ECO:0000313" key="3">
    <source>
        <dbReference type="Proteomes" id="UP000253816"/>
    </source>
</evidence>
<keyword evidence="3" id="KW-1185">Reference proteome</keyword>
<feature type="compositionally biased region" description="Basic residues" evidence="1">
    <location>
        <begin position="1"/>
        <end position="13"/>
    </location>
</feature>
<evidence type="ECO:0000313" key="2">
    <source>
        <dbReference type="EMBL" id="RDB31565.1"/>
    </source>
</evidence>
<name>A0A369KFT5_9BACT</name>